<evidence type="ECO:0000256" key="1">
    <source>
        <dbReference type="ARBA" id="ARBA00022729"/>
    </source>
</evidence>
<name>A0ABY6MID1_9BACT</name>
<dbReference type="EMBL" id="CP110226">
    <property type="protein sequence ID" value="UZD22739.1"/>
    <property type="molecule type" value="Genomic_DNA"/>
</dbReference>
<feature type="signal peptide" evidence="2">
    <location>
        <begin position="1"/>
        <end position="19"/>
    </location>
</feature>
<evidence type="ECO:0000313" key="5">
    <source>
        <dbReference type="Proteomes" id="UP001163156"/>
    </source>
</evidence>
<sequence length="148" mass="17365">MYKFILFPYFLMVPIANFAQDLSSHQWKNRLIIIQTKNPGDPLFKQQIHELQTHQKGLDERRIVVYQNTDQKYRQGLTLEGKWVSTFKESEKSPKENKEFQISLIGLDGGVKLQKNTVLSCDELFKTIDQMPMRQSEMKRKKDGSAEI</sequence>
<evidence type="ECO:0000259" key="3">
    <source>
        <dbReference type="Pfam" id="PF13778"/>
    </source>
</evidence>
<evidence type="ECO:0000313" key="4">
    <source>
        <dbReference type="EMBL" id="UZD22739.1"/>
    </source>
</evidence>
<evidence type="ECO:0000256" key="2">
    <source>
        <dbReference type="SAM" id="SignalP"/>
    </source>
</evidence>
<proteinExistence type="predicted"/>
<dbReference type="InterPro" id="IPR025232">
    <property type="entry name" value="DUF4174"/>
</dbReference>
<dbReference type="Proteomes" id="UP001163156">
    <property type="component" value="Chromosome"/>
</dbReference>
<accession>A0ABY6MID1</accession>
<keyword evidence="5" id="KW-1185">Reference proteome</keyword>
<feature type="chain" id="PRO_5045386592" evidence="2">
    <location>
        <begin position="20"/>
        <end position="148"/>
    </location>
</feature>
<protein>
    <submittedName>
        <fullName evidence="4">DUF4174 domain-containing protein</fullName>
    </submittedName>
</protein>
<dbReference type="Pfam" id="PF13778">
    <property type="entry name" value="DUF4174"/>
    <property type="match status" value="1"/>
</dbReference>
<reference evidence="4" key="1">
    <citation type="submission" date="2022-10" db="EMBL/GenBank/DDBJ databases">
        <title>Algoriphagus sp. a novel bacteria isolate from halophytes salicornia europaea.</title>
        <authorList>
            <person name="Peng Y."/>
            <person name="Jiang L."/>
            <person name="Lee J."/>
        </authorList>
    </citation>
    <scope>NUCLEOTIDE SEQUENCE</scope>
    <source>
        <strain evidence="4">TR-M5</strain>
    </source>
</reference>
<gene>
    <name evidence="4" type="ORF">OM944_19065</name>
</gene>
<organism evidence="4 5">
    <name type="scientific">Algoriphagus halophytocola</name>
    <dbReference type="NCBI Taxonomy" id="2991499"/>
    <lineage>
        <taxon>Bacteria</taxon>
        <taxon>Pseudomonadati</taxon>
        <taxon>Bacteroidota</taxon>
        <taxon>Cytophagia</taxon>
        <taxon>Cytophagales</taxon>
        <taxon>Cyclobacteriaceae</taxon>
        <taxon>Algoriphagus</taxon>
    </lineage>
</organism>
<keyword evidence="1 2" id="KW-0732">Signal</keyword>
<dbReference type="RefSeq" id="WP_264809262.1">
    <property type="nucleotide sequence ID" value="NZ_CP110226.1"/>
</dbReference>
<feature type="domain" description="DUF4174" evidence="3">
    <location>
        <begin position="22"/>
        <end position="137"/>
    </location>
</feature>